<dbReference type="HOGENOM" id="CLU_002220_0_0_1"/>
<evidence type="ECO:0000313" key="8">
    <source>
        <dbReference type="Proteomes" id="UP000030651"/>
    </source>
</evidence>
<dbReference type="PROSITE" id="PS00455">
    <property type="entry name" value="AMP_BINDING"/>
    <property type="match status" value="1"/>
</dbReference>
<evidence type="ECO:0000256" key="3">
    <source>
        <dbReference type="SAM" id="MobiDB-lite"/>
    </source>
</evidence>
<dbReference type="InterPro" id="IPR000873">
    <property type="entry name" value="AMP-dep_synth/lig_dom"/>
</dbReference>
<feature type="compositionally biased region" description="Polar residues" evidence="3">
    <location>
        <begin position="1026"/>
        <end position="1044"/>
    </location>
</feature>
<dbReference type="InterPro" id="IPR009081">
    <property type="entry name" value="PP-bd_ACP"/>
</dbReference>
<dbReference type="KEGG" id="pfy:PFICI_05086"/>
<evidence type="ECO:0000259" key="4">
    <source>
        <dbReference type="Pfam" id="PF00501"/>
    </source>
</evidence>
<evidence type="ECO:0000313" key="7">
    <source>
        <dbReference type="EMBL" id="ETS83210.1"/>
    </source>
</evidence>
<dbReference type="Pfam" id="PF07993">
    <property type="entry name" value="NAD_binding_4"/>
    <property type="match status" value="1"/>
</dbReference>
<dbReference type="InterPro" id="IPR013120">
    <property type="entry name" value="FAR_NAD-bd"/>
</dbReference>
<dbReference type="AlphaFoldDB" id="W3XAY5"/>
<dbReference type="SUPFAM" id="SSF56801">
    <property type="entry name" value="Acetyl-CoA synthetase-like"/>
    <property type="match status" value="1"/>
</dbReference>
<dbReference type="PANTHER" id="PTHR43439:SF2">
    <property type="entry name" value="ENZYME, PUTATIVE (JCVI)-RELATED"/>
    <property type="match status" value="1"/>
</dbReference>
<dbReference type="STRING" id="1229662.W3XAY5"/>
<feature type="domain" description="AMP-dependent synthetase/ligase" evidence="4">
    <location>
        <begin position="23"/>
        <end position="341"/>
    </location>
</feature>
<dbReference type="PANTHER" id="PTHR43439">
    <property type="entry name" value="PHENYLACETATE-COENZYME A LIGASE"/>
    <property type="match status" value="1"/>
</dbReference>
<dbReference type="InterPro" id="IPR042099">
    <property type="entry name" value="ANL_N_sf"/>
</dbReference>
<dbReference type="Gene3D" id="3.40.50.720">
    <property type="entry name" value="NAD(P)-binding Rossmann-like Domain"/>
    <property type="match status" value="1"/>
</dbReference>
<keyword evidence="8" id="KW-1185">Reference proteome</keyword>
<dbReference type="Pfam" id="PF23562">
    <property type="entry name" value="AMP-binding_C_3"/>
    <property type="match status" value="1"/>
</dbReference>
<dbReference type="GeneID" id="19270099"/>
<dbReference type="Pfam" id="PF00501">
    <property type="entry name" value="AMP-binding"/>
    <property type="match status" value="1"/>
</dbReference>
<dbReference type="Pfam" id="PF00550">
    <property type="entry name" value="PP-binding"/>
    <property type="match status" value="1"/>
</dbReference>
<dbReference type="InterPro" id="IPR051414">
    <property type="entry name" value="Adenylate-forming_Reductase"/>
</dbReference>
<keyword evidence="2" id="KW-0597">Phosphoprotein</keyword>
<gene>
    <name evidence="7" type="ORF">PFICI_05086</name>
</gene>
<evidence type="ECO:0000259" key="5">
    <source>
        <dbReference type="Pfam" id="PF00550"/>
    </source>
</evidence>
<evidence type="ECO:0000256" key="1">
    <source>
        <dbReference type="ARBA" id="ARBA00022450"/>
    </source>
</evidence>
<dbReference type="Proteomes" id="UP000030651">
    <property type="component" value="Unassembled WGS sequence"/>
</dbReference>
<dbReference type="eggNOG" id="KOG1178">
    <property type="taxonomic scope" value="Eukaryota"/>
</dbReference>
<dbReference type="RefSeq" id="XP_007831858.1">
    <property type="nucleotide sequence ID" value="XM_007833667.1"/>
</dbReference>
<reference evidence="8" key="1">
    <citation type="journal article" date="2015" name="BMC Genomics">
        <title>Genomic and transcriptomic analysis of the endophytic fungus Pestalotiopsis fici reveals its lifestyle and high potential for synthesis of natural products.</title>
        <authorList>
            <person name="Wang X."/>
            <person name="Zhang X."/>
            <person name="Liu L."/>
            <person name="Xiang M."/>
            <person name="Wang W."/>
            <person name="Sun X."/>
            <person name="Che Y."/>
            <person name="Guo L."/>
            <person name="Liu G."/>
            <person name="Guo L."/>
            <person name="Wang C."/>
            <person name="Yin W.B."/>
            <person name="Stadler M."/>
            <person name="Zhang X."/>
            <person name="Liu X."/>
        </authorList>
    </citation>
    <scope>NUCLEOTIDE SEQUENCE [LARGE SCALE GENOMIC DNA]</scope>
    <source>
        <strain evidence="8">W106-1 / CGMCC3.15140</strain>
    </source>
</reference>
<feature type="region of interest" description="Disordered" evidence="3">
    <location>
        <begin position="1021"/>
        <end position="1044"/>
    </location>
</feature>
<name>W3XAY5_PESFW</name>
<feature type="domain" description="Thioester reductase (TE)" evidence="6">
    <location>
        <begin position="692"/>
        <end position="928"/>
    </location>
</feature>
<evidence type="ECO:0008006" key="9">
    <source>
        <dbReference type="Google" id="ProtNLM"/>
    </source>
</evidence>
<dbReference type="EMBL" id="KI912111">
    <property type="protein sequence ID" value="ETS83210.1"/>
    <property type="molecule type" value="Genomic_DNA"/>
</dbReference>
<dbReference type="InterPro" id="IPR020845">
    <property type="entry name" value="AMP-binding_CS"/>
</dbReference>
<feature type="domain" description="Carrier" evidence="5">
    <location>
        <begin position="567"/>
        <end position="605"/>
    </location>
</feature>
<dbReference type="OrthoDB" id="429813at2759"/>
<dbReference type="Gene3D" id="3.40.50.12780">
    <property type="entry name" value="N-terminal domain of ligase-like"/>
    <property type="match status" value="1"/>
</dbReference>
<accession>W3XAY5</accession>
<evidence type="ECO:0000259" key="6">
    <source>
        <dbReference type="Pfam" id="PF07993"/>
    </source>
</evidence>
<dbReference type="InterPro" id="IPR036291">
    <property type="entry name" value="NAD(P)-bd_dom_sf"/>
</dbReference>
<dbReference type="InterPro" id="IPR006162">
    <property type="entry name" value="Ppantetheine_attach_site"/>
</dbReference>
<protein>
    <recommendedName>
        <fullName evidence="9">Carrier domain-containing protein</fullName>
    </recommendedName>
</protein>
<sequence>MLDSKDAKPTPFGERLLPTIIDEWAHNHPLKEVFQIPNSSDPNDGWKVLSSSAYATAINHVAYRIIDQFGQPTQGTFPTIAYIGPNDVRYLVMMVAAIKAGYKAFFISPRNSHQGQIHLFKQTDCRIIAYPQNSHAMVQPWLNDYPMMTMEVEPLDTMLLSSGPHFPYDKTFQEAKMDPVVVLHTSGSTGLPKPVVARVGMVAAGDAMHNLPPKHGTVLMMRGINGNLTINWTVPLFHAAGLLSSIHLGLYWDRPLAFGVDRPMSAGLMAESIDRLDVDIAILPPSILSAMSQDDDCVRALKKLKIVVFGAGNLANEVGRKLIQEGLRLMNAISSTEFSPYPLYFQSRPELWRYFIIPADIMGADWRKSDTDGAYKLVIKRQGAEPGLQGVFYTFPDKNEYDTHDLFTPHPTLADHWLYYGRADDIIVFSNGEKLNPVTIEEVVTVHPQIQGALVVGSGRFQAGLLIEPVSPPESEEKKVALMDSVWSLVSQANEDTVAHGRIARHMIALTDPTKTFPRAGKGTIQRAAALKLFEAEIGQLYEQDRVISSEDVAPLDLSSDQAAAESVLGLFRSNLGVSLPDLDSDLFAFGVDSLQVINATKLLQASVHQLGHHAIDEKLFPKTIYSNPTPFRLGRYIRGLVIHDDDASLAFEDDDVQQQLMKQLTEKYTKDFTSSKPNRPEGYHQAQTIILTGSTGQLGSYLLDLLIRSPQVSRIVCLNRAKDGGLEQQRQGMKERGLSSNFTEKSSFHHADISKPGFGLPSDVLRDLLHNADRWIHNAWPVNFNIPLESFEPHLRGVRNVADFATQANKRVAVIFISSIGTASRWDSTNGPIPESRLTDTSLAAAGYGRSKMVGSLILEAAAASGDFPAAVLRVGQIAGPEKGTGTWNKHEWIPSLIASSLYLGALPSDLDNASDIDWTPVEKIAALVLELAGITQLMDPADISGYYHGVNPHRTTWDSLAAAIKDYYGSRRIRELISFKEWTRRLEESGQSSTEIDLNPGIKLLDTYRGMVAAMESGHPSPRFATQRTEAQSPTMRQPQSITPDLMKQWCKQWGF</sequence>
<keyword evidence="1" id="KW-0596">Phosphopantetheine</keyword>
<organism evidence="7 8">
    <name type="scientific">Pestalotiopsis fici (strain W106-1 / CGMCC3.15140)</name>
    <dbReference type="NCBI Taxonomy" id="1229662"/>
    <lineage>
        <taxon>Eukaryota</taxon>
        <taxon>Fungi</taxon>
        <taxon>Dikarya</taxon>
        <taxon>Ascomycota</taxon>
        <taxon>Pezizomycotina</taxon>
        <taxon>Sordariomycetes</taxon>
        <taxon>Xylariomycetidae</taxon>
        <taxon>Amphisphaeriales</taxon>
        <taxon>Sporocadaceae</taxon>
        <taxon>Pestalotiopsis</taxon>
    </lineage>
</organism>
<evidence type="ECO:0000256" key="2">
    <source>
        <dbReference type="ARBA" id="ARBA00022553"/>
    </source>
</evidence>
<dbReference type="InParanoid" id="W3XAY5"/>
<dbReference type="OMA" id="WNPQEFI"/>
<proteinExistence type="predicted"/>
<dbReference type="SUPFAM" id="SSF51735">
    <property type="entry name" value="NAD(P)-binding Rossmann-fold domains"/>
    <property type="match status" value="1"/>
</dbReference>
<dbReference type="PROSITE" id="PS00012">
    <property type="entry name" value="PHOSPHOPANTETHEINE"/>
    <property type="match status" value="1"/>
</dbReference>